<evidence type="ECO:0000259" key="2">
    <source>
        <dbReference type="Pfam" id="PF02120"/>
    </source>
</evidence>
<accession>A0ABM8EGC8</accession>
<feature type="region of interest" description="Disordered" evidence="1">
    <location>
        <begin position="199"/>
        <end position="342"/>
    </location>
</feature>
<feature type="compositionally biased region" description="Polar residues" evidence="1">
    <location>
        <begin position="144"/>
        <end position="163"/>
    </location>
</feature>
<feature type="compositionally biased region" description="Basic and acidic residues" evidence="1">
    <location>
        <begin position="276"/>
        <end position="304"/>
    </location>
</feature>
<dbReference type="Proteomes" id="UP001317705">
    <property type="component" value="Chromosome"/>
</dbReference>
<feature type="region of interest" description="Disordered" evidence="1">
    <location>
        <begin position="100"/>
        <end position="167"/>
    </location>
</feature>
<evidence type="ECO:0000256" key="1">
    <source>
        <dbReference type="SAM" id="MobiDB-lite"/>
    </source>
</evidence>
<keyword evidence="4" id="KW-1185">Reference proteome</keyword>
<dbReference type="InterPro" id="IPR052563">
    <property type="entry name" value="FliK"/>
</dbReference>
<dbReference type="PANTHER" id="PTHR37533">
    <property type="entry name" value="FLAGELLAR HOOK-LENGTH CONTROL PROTEIN"/>
    <property type="match status" value="1"/>
</dbReference>
<name>A0ABM8EGC8_9BACT</name>
<keyword evidence="3" id="KW-0282">Flagellum</keyword>
<organism evidence="3 4">
    <name type="scientific">Geotalea uraniireducens</name>
    <dbReference type="NCBI Taxonomy" id="351604"/>
    <lineage>
        <taxon>Bacteria</taxon>
        <taxon>Pseudomonadati</taxon>
        <taxon>Thermodesulfobacteriota</taxon>
        <taxon>Desulfuromonadia</taxon>
        <taxon>Geobacterales</taxon>
        <taxon>Geobacteraceae</taxon>
        <taxon>Geotalea</taxon>
    </lineage>
</organism>
<evidence type="ECO:0000313" key="4">
    <source>
        <dbReference type="Proteomes" id="UP001317705"/>
    </source>
</evidence>
<feature type="compositionally biased region" description="Low complexity" evidence="1">
    <location>
        <begin position="100"/>
        <end position="119"/>
    </location>
</feature>
<dbReference type="InterPro" id="IPR021136">
    <property type="entry name" value="Flagellar_hook_control-like_C"/>
</dbReference>
<dbReference type="InterPro" id="IPR038610">
    <property type="entry name" value="FliK-like_C_sf"/>
</dbReference>
<dbReference type="Pfam" id="PF02120">
    <property type="entry name" value="Flg_hook"/>
    <property type="match status" value="1"/>
</dbReference>
<feature type="compositionally biased region" description="Polar residues" evidence="1">
    <location>
        <begin position="317"/>
        <end position="334"/>
    </location>
</feature>
<feature type="domain" description="Flagellar hook-length control protein-like C-terminal" evidence="2">
    <location>
        <begin position="350"/>
        <end position="429"/>
    </location>
</feature>
<protein>
    <submittedName>
        <fullName evidence="3">Flagellar hook-length control protein FliK</fullName>
    </submittedName>
</protein>
<reference evidence="3 4" key="1">
    <citation type="submission" date="2022-12" db="EMBL/GenBank/DDBJ databases">
        <title>Polyphasic characterization of Geotalea uranireducens NIT-SL11 newly isolated from a complex of sewage sludge and microbially reduced graphene oxide.</title>
        <authorList>
            <person name="Xie L."/>
            <person name="Yoshida N."/>
            <person name="Meng L."/>
        </authorList>
    </citation>
    <scope>NUCLEOTIDE SEQUENCE [LARGE SCALE GENOMIC DNA]</scope>
    <source>
        <strain evidence="3 4">NIT-SL11</strain>
    </source>
</reference>
<evidence type="ECO:0000313" key="3">
    <source>
        <dbReference type="EMBL" id="BDV41454.1"/>
    </source>
</evidence>
<keyword evidence="3" id="KW-0966">Cell projection</keyword>
<dbReference type="RefSeq" id="WP_282001440.1">
    <property type="nucleotide sequence ID" value="NZ_AP027151.1"/>
</dbReference>
<dbReference type="Gene3D" id="3.30.750.140">
    <property type="match status" value="1"/>
</dbReference>
<gene>
    <name evidence="3" type="primary">fliK</name>
    <name evidence="3" type="ORF">GURASL_03770</name>
</gene>
<sequence length="480" mass="49055">MQIAQMLQIVPPAAQTSGTASEAAGTSSGEAGLFAALFAGLLGKPVEMPAGAQLLAGTAKTAASTKEQSAKTDETASVQAPVVALAPVALVSTSTAIPLTDPTATTATAGKGGATPVTAQPTHPSADPTGALPVAKQNGDDTGSKQSPKQESLVASTTSTAMPSGNKVFAVPPGEAVEVLQVTVADSGCQPAVGGKLAAGGKLPEVPLPDESTTSQQPVGDKSEVRTAALTTAPAGRLVVPARSGGQDGRQIEAAAPETKGTEPSSGESQAPKVEVVVRKELGEQQFADHRELAGDRKEGDTGKDQGMPQHVASDGSKATPTVPDNRSQSSGETQHALRDSVMSQVKDALAARQSAGNGQIAIKLNPAELGELRINVHVVDQHVKVEVLAANSQVRDVLLNNLDSLKESFARQNLTMSGFNVSTGGGQGSGQFFRDAWGNSQGMANYSLGQSAAEELPVAVNTTDYYTDRRDNSLVDVRF</sequence>
<dbReference type="EMBL" id="AP027151">
    <property type="protein sequence ID" value="BDV41454.1"/>
    <property type="molecule type" value="Genomic_DNA"/>
</dbReference>
<dbReference type="CDD" id="cd17470">
    <property type="entry name" value="T3SS_Flik_C"/>
    <property type="match status" value="1"/>
</dbReference>
<proteinExistence type="predicted"/>
<keyword evidence="3" id="KW-0969">Cilium</keyword>
<dbReference type="PANTHER" id="PTHR37533:SF2">
    <property type="entry name" value="FLAGELLAR HOOK-LENGTH CONTROL PROTEIN"/>
    <property type="match status" value="1"/>
</dbReference>